<dbReference type="AlphaFoldDB" id="A0A1I3DA52"/>
<organism evidence="2 3">
    <name type="scientific">Pisciglobus halotolerans</name>
    <dbReference type="NCBI Taxonomy" id="745365"/>
    <lineage>
        <taxon>Bacteria</taxon>
        <taxon>Bacillati</taxon>
        <taxon>Bacillota</taxon>
        <taxon>Bacilli</taxon>
        <taxon>Lactobacillales</taxon>
        <taxon>Carnobacteriaceae</taxon>
    </lineage>
</organism>
<dbReference type="OrthoDB" id="2198991at2"/>
<dbReference type="EMBL" id="FOQE01000032">
    <property type="protein sequence ID" value="SFH83617.1"/>
    <property type="molecule type" value="Genomic_DNA"/>
</dbReference>
<dbReference type="NCBIfam" id="NF041427">
    <property type="entry name" value="TrsD"/>
    <property type="match status" value="1"/>
</dbReference>
<evidence type="ECO:0000313" key="3">
    <source>
        <dbReference type="Proteomes" id="UP000198668"/>
    </source>
</evidence>
<sequence>MKLFGLAAKETKVEQDLEFTFVPKKIGKGKQTIFDMSLIQSVYRDYLVTKTGYLVGIIEISGVNLELLNESEQADVFETYNAFLMTTLGDASAEQQQYLDMTIPVDFEEFLLSYKKRYLQEIEKKEPNQARASLIASYIDDLASKTRTQEMSTKKHLLIVREKIKDKTFTALNKKVTDLDEKTTQYINRLEDSFDSYDMQAKKLHSNEILAVLKNLINFSGH</sequence>
<dbReference type="RefSeq" id="WP_092093186.1">
    <property type="nucleotide sequence ID" value="NZ_FOQE01000032.1"/>
</dbReference>
<feature type="domain" description="TraC-like" evidence="1">
    <location>
        <begin position="49"/>
        <end position="196"/>
    </location>
</feature>
<dbReference type="InterPro" id="IPR058596">
    <property type="entry name" value="TraC-like_dom"/>
</dbReference>
<protein>
    <recommendedName>
        <fullName evidence="1">TraC-like domain-containing protein</fullName>
    </recommendedName>
</protein>
<accession>A0A1I3DA52</accession>
<name>A0A1I3DA52_9LACT</name>
<dbReference type="Proteomes" id="UP000198668">
    <property type="component" value="Unassembled WGS sequence"/>
</dbReference>
<evidence type="ECO:0000313" key="2">
    <source>
        <dbReference type="EMBL" id="SFH83617.1"/>
    </source>
</evidence>
<proteinExistence type="predicted"/>
<evidence type="ECO:0000259" key="1">
    <source>
        <dbReference type="Pfam" id="PF26593"/>
    </source>
</evidence>
<reference evidence="2 3" key="1">
    <citation type="submission" date="2016-10" db="EMBL/GenBank/DDBJ databases">
        <authorList>
            <person name="de Groot N.N."/>
        </authorList>
    </citation>
    <scope>NUCLEOTIDE SEQUENCE [LARGE SCALE GENOMIC DNA]</scope>
    <source>
        <strain evidence="2 3">DSM 27630</strain>
    </source>
</reference>
<gene>
    <name evidence="2" type="ORF">SAMN04489868_13214</name>
</gene>
<dbReference type="Pfam" id="PF26593">
    <property type="entry name" value="TraC-like"/>
    <property type="match status" value="1"/>
</dbReference>
<keyword evidence="3" id="KW-1185">Reference proteome</keyword>